<dbReference type="PANTHER" id="PTHR15505">
    <property type="entry name" value="RIIA DOMAIN-CONTAINING PROTEIN 1"/>
    <property type="match status" value="1"/>
</dbReference>
<dbReference type="AlphaFoldDB" id="A0A1A7ZS37"/>
<reference evidence="1" key="1">
    <citation type="submission" date="2016-05" db="EMBL/GenBank/DDBJ databases">
        <authorList>
            <person name="Lavstsen T."/>
            <person name="Jespersen J.S."/>
        </authorList>
    </citation>
    <scope>NUCLEOTIDE SEQUENCE</scope>
    <source>
        <tissue evidence="1">Brain</tissue>
    </source>
</reference>
<dbReference type="PANTHER" id="PTHR15505:SF4">
    <property type="entry name" value="RIIA DOMAIN-CONTAINING PROTEIN 1"/>
    <property type="match status" value="1"/>
</dbReference>
<organism evidence="1">
    <name type="scientific">Nothobranchius furzeri</name>
    <name type="common">Turquoise killifish</name>
    <dbReference type="NCBI Taxonomy" id="105023"/>
    <lineage>
        <taxon>Eukaryota</taxon>
        <taxon>Metazoa</taxon>
        <taxon>Chordata</taxon>
        <taxon>Craniata</taxon>
        <taxon>Vertebrata</taxon>
        <taxon>Euteleostomi</taxon>
        <taxon>Actinopterygii</taxon>
        <taxon>Neopterygii</taxon>
        <taxon>Teleostei</taxon>
        <taxon>Neoteleostei</taxon>
        <taxon>Acanthomorphata</taxon>
        <taxon>Ovalentaria</taxon>
        <taxon>Atherinomorphae</taxon>
        <taxon>Cyprinodontiformes</taxon>
        <taxon>Nothobranchiidae</taxon>
        <taxon>Nothobranchius</taxon>
    </lineage>
</organism>
<dbReference type="InterPro" id="IPR059162">
    <property type="entry name" value="RIIAD1"/>
</dbReference>
<reference evidence="1" key="2">
    <citation type="submission" date="2016-06" db="EMBL/GenBank/DDBJ databases">
        <title>The genome of a short-lived fish provides insights into sex chromosome evolution and the genetic control of aging.</title>
        <authorList>
            <person name="Reichwald K."/>
            <person name="Felder M."/>
            <person name="Petzold A."/>
            <person name="Koch P."/>
            <person name="Groth M."/>
            <person name="Platzer M."/>
        </authorList>
    </citation>
    <scope>NUCLEOTIDE SEQUENCE</scope>
    <source>
        <tissue evidence="1">Brain</tissue>
    </source>
</reference>
<accession>A0A1A7ZS37</accession>
<name>A0A1A7ZS37_NOTFU</name>
<dbReference type="SUPFAM" id="SSF47391">
    <property type="entry name" value="Dimerization-anchoring domain of cAMP-dependent PK regulatory subunit"/>
    <property type="match status" value="1"/>
</dbReference>
<dbReference type="CDD" id="cd22971">
    <property type="entry name" value="DD_RIIAD1"/>
    <property type="match status" value="1"/>
</dbReference>
<proteinExistence type="predicted"/>
<protein>
    <submittedName>
        <fullName evidence="1">Regulatory subunit of type II PKA R-subunit (RIIa) domain containing 1</fullName>
    </submittedName>
</protein>
<dbReference type="EMBL" id="HADY01007094">
    <property type="protein sequence ID" value="SBP45579.1"/>
    <property type="molecule type" value="Transcribed_RNA"/>
</dbReference>
<gene>
    <name evidence="1" type="primary">RIIAD1</name>
</gene>
<evidence type="ECO:0000313" key="1">
    <source>
        <dbReference type="EMBL" id="SBP45579.1"/>
    </source>
</evidence>
<sequence length="89" mass="10104">MEDKGVSQRPCFGELSDEQKEKLRQFKIKTRLDNERYLRAHPELGGMIGAFISKLILNKPTNIREFAADHFTTLDAHAAPSTERSDSAE</sequence>